<gene>
    <name evidence="2" type="ORF">PACLA_8A060020</name>
</gene>
<reference evidence="2" key="1">
    <citation type="submission" date="2020-04" db="EMBL/GenBank/DDBJ databases">
        <authorList>
            <person name="Alioto T."/>
            <person name="Alioto T."/>
            <person name="Gomez Garrido J."/>
        </authorList>
    </citation>
    <scope>NUCLEOTIDE SEQUENCE</scope>
    <source>
        <strain evidence="2">A484AB</strain>
    </source>
</reference>
<feature type="compositionally biased region" description="Basic and acidic residues" evidence="1">
    <location>
        <begin position="88"/>
        <end position="125"/>
    </location>
</feature>
<dbReference type="Proteomes" id="UP001152795">
    <property type="component" value="Unassembled WGS sequence"/>
</dbReference>
<accession>A0A6S7FVX5</accession>
<comment type="caution">
    <text evidence="2">The sequence shown here is derived from an EMBL/GenBank/DDBJ whole genome shotgun (WGS) entry which is preliminary data.</text>
</comment>
<evidence type="ECO:0000313" key="3">
    <source>
        <dbReference type="Proteomes" id="UP001152795"/>
    </source>
</evidence>
<evidence type="ECO:0000313" key="2">
    <source>
        <dbReference type="EMBL" id="CAB3984324.1"/>
    </source>
</evidence>
<feature type="compositionally biased region" description="Polar residues" evidence="1">
    <location>
        <begin position="149"/>
        <end position="158"/>
    </location>
</feature>
<feature type="compositionally biased region" description="Polar residues" evidence="1">
    <location>
        <begin position="173"/>
        <end position="186"/>
    </location>
</feature>
<organism evidence="2 3">
    <name type="scientific">Paramuricea clavata</name>
    <name type="common">Red gorgonian</name>
    <name type="synonym">Violescent sea-whip</name>
    <dbReference type="NCBI Taxonomy" id="317549"/>
    <lineage>
        <taxon>Eukaryota</taxon>
        <taxon>Metazoa</taxon>
        <taxon>Cnidaria</taxon>
        <taxon>Anthozoa</taxon>
        <taxon>Octocorallia</taxon>
        <taxon>Malacalcyonacea</taxon>
        <taxon>Plexauridae</taxon>
        <taxon>Paramuricea</taxon>
    </lineage>
</organism>
<keyword evidence="3" id="KW-1185">Reference proteome</keyword>
<sequence length="192" mass="22309">MGSVLEDHASMMTTRINNIVTSRKGKTESICTENVTANYFSNGFVGVLCGDADSSIRQPETNVKNAPTRKNGTSFQQMNTGLQSRKMQNREEVQQRHTRPENQQRGRSYQQDRPRKFSRIRDKLNARKPTYAEAARSPYNCRSERKRQATTTIDYNQRQPKHFLGSTHRGNYPPTNNRQLVRNHQQNQRHEQ</sequence>
<dbReference type="AlphaFoldDB" id="A0A6S7FVX5"/>
<feature type="region of interest" description="Disordered" evidence="1">
    <location>
        <begin position="58"/>
        <end position="192"/>
    </location>
</feature>
<protein>
    <submittedName>
        <fullName evidence="2">Uncharacterized protein</fullName>
    </submittedName>
</protein>
<proteinExistence type="predicted"/>
<name>A0A6S7FVX5_PARCT</name>
<evidence type="ECO:0000256" key="1">
    <source>
        <dbReference type="SAM" id="MobiDB-lite"/>
    </source>
</evidence>
<dbReference type="EMBL" id="CACRXK020000722">
    <property type="protein sequence ID" value="CAB3984324.1"/>
    <property type="molecule type" value="Genomic_DNA"/>
</dbReference>
<feature type="compositionally biased region" description="Polar residues" evidence="1">
    <location>
        <begin position="58"/>
        <end position="86"/>
    </location>
</feature>